<evidence type="ECO:0000313" key="7">
    <source>
        <dbReference type="EMBL" id="KYM98490.1"/>
    </source>
</evidence>
<dbReference type="InterPro" id="IPR041516">
    <property type="entry name" value="LACTB2_WH"/>
</dbReference>
<protein>
    <recommendedName>
        <fullName evidence="5">Beta-lactamase-like protein 2 homolog</fullName>
    </recommendedName>
</protein>
<reference evidence="7 8" key="1">
    <citation type="submission" date="2016-03" db="EMBL/GenBank/DDBJ databases">
        <title>Cyphomyrmex costatus WGS genome.</title>
        <authorList>
            <person name="Nygaard S."/>
            <person name="Hu H."/>
            <person name="Boomsma J."/>
            <person name="Zhang G."/>
        </authorList>
    </citation>
    <scope>NUCLEOTIDE SEQUENCE [LARGE SCALE GENOMIC DNA]</scope>
    <source>
        <strain evidence="7">MS0001</strain>
        <tissue evidence="7">Whole body</tissue>
    </source>
</reference>
<evidence type="ECO:0000313" key="8">
    <source>
        <dbReference type="Proteomes" id="UP000078542"/>
    </source>
</evidence>
<dbReference type="FunFam" id="1.10.10.10:FF:000328">
    <property type="entry name" value="Lactamase beta 2"/>
    <property type="match status" value="1"/>
</dbReference>
<dbReference type="InterPro" id="IPR001279">
    <property type="entry name" value="Metallo-B-lactamas"/>
</dbReference>
<dbReference type="Gene3D" id="3.60.15.10">
    <property type="entry name" value="Ribonuclease Z/Hydroxyacylglutathione hydrolase-like"/>
    <property type="match status" value="1"/>
</dbReference>
<keyword evidence="2" id="KW-0479">Metal-binding</keyword>
<dbReference type="AlphaFoldDB" id="A0A195CCQ0"/>
<keyword evidence="3" id="KW-0378">Hydrolase</keyword>
<dbReference type="Pfam" id="PF17778">
    <property type="entry name" value="WHD_BLACT"/>
    <property type="match status" value="1"/>
</dbReference>
<keyword evidence="4" id="KW-0862">Zinc</keyword>
<dbReference type="GO" id="GO:0031123">
    <property type="term" value="P:RNA 3'-end processing"/>
    <property type="evidence" value="ECO:0007669"/>
    <property type="project" value="UniProtKB-ARBA"/>
</dbReference>
<evidence type="ECO:0000256" key="2">
    <source>
        <dbReference type="ARBA" id="ARBA00022723"/>
    </source>
</evidence>
<sequence>MTSLTKLPPIARLSNKVIRILGCNPGPMTLQGTNTYLVGTGRRRVLVDTGEAKTADDYIKLLDNVLNEENATIEHLVITHWHDDHIGGVEPVRNLVKRLFPMEKQPTVWKLPRSPNDKNISDLEKSIQWKSLKNDQIVEVEGAKLQIKYTPGHTSDHACLLLQDENILFSGDCILGESTTIFEDLHDYMLSLNKILEMQPKIIYPGHGPVLNDPLPHIQYYIKHRQQREKDILQILQQQGNDKSITEMDIVKLLYKDTPKNLWLPAAFAVKHHLYKLKKEGKVLQEEEGWRRIRGKI</sequence>
<name>A0A195CCQ0_9HYME</name>
<dbReference type="InterPro" id="IPR036388">
    <property type="entry name" value="WH-like_DNA-bd_sf"/>
</dbReference>
<dbReference type="PANTHER" id="PTHR23131">
    <property type="entry name" value="ENDORIBONUCLEASE LACTB2"/>
    <property type="match status" value="1"/>
</dbReference>
<dbReference type="EMBL" id="KQ977957">
    <property type="protein sequence ID" value="KYM98490.1"/>
    <property type="molecule type" value="Genomic_DNA"/>
</dbReference>
<dbReference type="InterPro" id="IPR050662">
    <property type="entry name" value="Sec-metab_biosynth-thioest"/>
</dbReference>
<dbReference type="PANTHER" id="PTHR23131:SF0">
    <property type="entry name" value="ENDORIBONUCLEASE LACTB2"/>
    <property type="match status" value="1"/>
</dbReference>
<evidence type="ECO:0000256" key="4">
    <source>
        <dbReference type="ARBA" id="ARBA00022833"/>
    </source>
</evidence>
<dbReference type="Gene3D" id="1.10.10.10">
    <property type="entry name" value="Winged helix-like DNA-binding domain superfamily/Winged helix DNA-binding domain"/>
    <property type="match status" value="1"/>
</dbReference>
<feature type="domain" description="Metallo-beta-lactamase" evidence="6">
    <location>
        <begin position="32"/>
        <end position="207"/>
    </location>
</feature>
<dbReference type="GO" id="GO:0046872">
    <property type="term" value="F:metal ion binding"/>
    <property type="evidence" value="ECO:0007669"/>
    <property type="project" value="UniProtKB-KW"/>
</dbReference>
<evidence type="ECO:0000259" key="6">
    <source>
        <dbReference type="SMART" id="SM00849"/>
    </source>
</evidence>
<dbReference type="FunFam" id="3.60.15.10:FF:000017">
    <property type="entry name" value="Lactamase beta 2"/>
    <property type="match status" value="1"/>
</dbReference>
<gene>
    <name evidence="7" type="ORF">ALC62_10847</name>
</gene>
<evidence type="ECO:0000256" key="1">
    <source>
        <dbReference type="ARBA" id="ARBA00006759"/>
    </source>
</evidence>
<dbReference type="Pfam" id="PF00753">
    <property type="entry name" value="Lactamase_B"/>
    <property type="match status" value="1"/>
</dbReference>
<dbReference type="Proteomes" id="UP000078542">
    <property type="component" value="Unassembled WGS sequence"/>
</dbReference>
<proteinExistence type="inferred from homology"/>
<comment type="similarity">
    <text evidence="1">Belongs to the metallo-beta-lactamase superfamily. Glyoxalase II family.</text>
</comment>
<dbReference type="CDD" id="cd07722">
    <property type="entry name" value="LACTB2-like_MBL-fold"/>
    <property type="match status" value="1"/>
</dbReference>
<dbReference type="InterPro" id="IPR036866">
    <property type="entry name" value="RibonucZ/Hydroxyglut_hydro"/>
</dbReference>
<dbReference type="STRING" id="456900.A0A195CCQ0"/>
<dbReference type="InterPro" id="IPR047921">
    <property type="entry name" value="LACTB2-like_MBL-fold"/>
</dbReference>
<keyword evidence="8" id="KW-1185">Reference proteome</keyword>
<dbReference type="GO" id="GO:0016787">
    <property type="term" value="F:hydrolase activity"/>
    <property type="evidence" value="ECO:0007669"/>
    <property type="project" value="UniProtKB-KW"/>
</dbReference>
<dbReference type="SMART" id="SM00849">
    <property type="entry name" value="Lactamase_B"/>
    <property type="match status" value="1"/>
</dbReference>
<organism evidence="7 8">
    <name type="scientific">Cyphomyrmex costatus</name>
    <dbReference type="NCBI Taxonomy" id="456900"/>
    <lineage>
        <taxon>Eukaryota</taxon>
        <taxon>Metazoa</taxon>
        <taxon>Ecdysozoa</taxon>
        <taxon>Arthropoda</taxon>
        <taxon>Hexapoda</taxon>
        <taxon>Insecta</taxon>
        <taxon>Pterygota</taxon>
        <taxon>Neoptera</taxon>
        <taxon>Endopterygota</taxon>
        <taxon>Hymenoptera</taxon>
        <taxon>Apocrita</taxon>
        <taxon>Aculeata</taxon>
        <taxon>Formicoidea</taxon>
        <taxon>Formicidae</taxon>
        <taxon>Myrmicinae</taxon>
        <taxon>Cyphomyrmex</taxon>
    </lineage>
</organism>
<evidence type="ECO:0000256" key="3">
    <source>
        <dbReference type="ARBA" id="ARBA00022801"/>
    </source>
</evidence>
<dbReference type="SUPFAM" id="SSF56281">
    <property type="entry name" value="Metallo-hydrolase/oxidoreductase"/>
    <property type="match status" value="1"/>
</dbReference>
<accession>A0A195CCQ0</accession>
<evidence type="ECO:0000256" key="5">
    <source>
        <dbReference type="ARBA" id="ARBA00069358"/>
    </source>
</evidence>
<dbReference type="OrthoDB" id="17458at2759"/>